<dbReference type="Pfam" id="PF03372">
    <property type="entry name" value="Exo_endo_phos"/>
    <property type="match status" value="1"/>
</dbReference>
<dbReference type="InterPro" id="IPR036691">
    <property type="entry name" value="Endo/exonu/phosph_ase_sf"/>
</dbReference>
<proteinExistence type="predicted"/>
<accession>A0A8C6PR76</accession>
<organism evidence="2 3">
    <name type="scientific">Nothobranchius furzeri</name>
    <name type="common">Turquoise killifish</name>
    <dbReference type="NCBI Taxonomy" id="105023"/>
    <lineage>
        <taxon>Eukaryota</taxon>
        <taxon>Metazoa</taxon>
        <taxon>Chordata</taxon>
        <taxon>Craniata</taxon>
        <taxon>Vertebrata</taxon>
        <taxon>Euteleostomi</taxon>
        <taxon>Actinopterygii</taxon>
        <taxon>Neopterygii</taxon>
        <taxon>Teleostei</taxon>
        <taxon>Neoteleostei</taxon>
        <taxon>Acanthomorphata</taxon>
        <taxon>Ovalentaria</taxon>
        <taxon>Atherinomorphae</taxon>
        <taxon>Cyprinodontiformes</taxon>
        <taxon>Nothobranchiidae</taxon>
        <taxon>Nothobranchius</taxon>
    </lineage>
</organism>
<protein>
    <recommendedName>
        <fullName evidence="1">Reverse transcriptase domain-containing protein</fullName>
    </recommendedName>
</protein>
<reference evidence="2" key="2">
    <citation type="submission" date="2025-08" db="UniProtKB">
        <authorList>
            <consortium name="Ensembl"/>
        </authorList>
    </citation>
    <scope>IDENTIFICATION</scope>
</reference>
<dbReference type="InterPro" id="IPR000477">
    <property type="entry name" value="RT_dom"/>
</dbReference>
<dbReference type="PROSITE" id="PS50878">
    <property type="entry name" value="RT_POL"/>
    <property type="match status" value="1"/>
</dbReference>
<dbReference type="CDD" id="cd01650">
    <property type="entry name" value="RT_nLTR_like"/>
    <property type="match status" value="1"/>
</dbReference>
<dbReference type="AlphaFoldDB" id="A0A8C6PR76"/>
<dbReference type="GO" id="GO:0003824">
    <property type="term" value="F:catalytic activity"/>
    <property type="evidence" value="ECO:0007669"/>
    <property type="project" value="InterPro"/>
</dbReference>
<sequence>MGALRFVSWNVHGTGSRDKRLKIFDQLKRMQADVILLQETHRSATSADELKTPEFPSMFSACYNSRQRGVAILIHKNINFTVLDTVSDPEGRFIMLKITIQNQRLCIVSIYCPNIDDPPFFHNFFSVLSEHLDCPLILGGDFNLWMHSLDRLSTAGTRRNWQSTYIVKQYMSDYGLCDAWRSLHPNRREYTFFSHVHHSHSRLDYFLVSSSLLADISDTEIHPIVVSDHAPVSLTLVNKKAIPPSKNWRFNTSLLKDEGFIEFFKKEWALYLEHNDLPGTSASILWEAGKAVMRGKIISFSSHKKKTENKRIQELEEIIKSLETSTEEELLSKLRKAKLELHGIIDKKTQFLAQRLRIENFEHSNKSGKFLASQLKINKEKTTISAVKDSTGNIVYDPERINNTFRDFYQTLYSPQINPSDDEIDEFLDRITLPKLTDSQVAVLDSPLTSAELQEALKSMTNGKAPGPDGFPAEFYKEFWTILAPTFFRMVREIEESGRLQPNMNSANISLLLKPGKDPAFPTSYRPISLINVDLKIICKALAKRLEKVTPFLIHPDQTGFIKGRQSSTNSRRLLNLIDFSYSRNIETSILSLDAEKAFDRVNWKFLFATLHKFGFGNFFINWLQTLYSSPIARVRTNDQISASFCLQRGTRQGCPLSPSLFAIFIEPLAAAIRQTTGIKGIKCNKIEHKISLYADDVLLFLQNSQSSLSHSIELINSFSKVSDYSINWLKSTVLPINFSFVNLLNTQLESGNITYLGINVSPKLADLTKLNYIPLLKKVEDDLARWKSLPISLMGRVATIKMMVLPRINYLFSMIPNKPPADWFRSLDSSITKFLWQDKPPRISLKTLQKSKDRGGLDLPNFYYYFLANRLQYIPRWLQDNPLDESWLDIEQTLCNTIELSDLPFISSSVRKHEGFKSISISTSLTAWWEYLKMTESSLVPCRRTPIWNNPDILQNNKMMNLLDWKNKGILYLENIYEGLDFIPFNRIVSQFGIEKNSFLEYHQIKSVVKQKFKLNKIELQTPPRVLDFCNLKPPKLLSKVYKTLSKIDDRIAIPIEKWEVDLSVSFDQNFWSQTCLKTFKMIRHPNLQLIQYKVLHRVHYTGHRMFKMGFVSSDICTHCTNNIPDNYVHALWSCPPVQEFWGRVCEDLSKSLKCHIPITPSLCLLGNLDDVPIEKSLVHVVLTAICIAKKTILLNWKNRENLCINQYRNLLLDHIALDLASASTSNKSLWAPLIGSITWR</sequence>
<dbReference type="SUPFAM" id="SSF56219">
    <property type="entry name" value="DNase I-like"/>
    <property type="match status" value="1"/>
</dbReference>
<dbReference type="CDD" id="cd09076">
    <property type="entry name" value="L1-EN"/>
    <property type="match status" value="1"/>
</dbReference>
<dbReference type="InterPro" id="IPR005135">
    <property type="entry name" value="Endo/exonuclease/phosphatase"/>
</dbReference>
<dbReference type="Proteomes" id="UP000694548">
    <property type="component" value="Chromosome sgr13"/>
</dbReference>
<evidence type="ECO:0000259" key="1">
    <source>
        <dbReference type="PROSITE" id="PS50878"/>
    </source>
</evidence>
<dbReference type="InterPro" id="IPR043502">
    <property type="entry name" value="DNA/RNA_pol_sf"/>
</dbReference>
<dbReference type="PANTHER" id="PTHR31635:SF196">
    <property type="entry name" value="REVERSE TRANSCRIPTASE DOMAIN-CONTAINING PROTEIN-RELATED"/>
    <property type="match status" value="1"/>
</dbReference>
<dbReference type="PANTHER" id="PTHR31635">
    <property type="entry name" value="REVERSE TRANSCRIPTASE DOMAIN-CONTAINING PROTEIN-RELATED"/>
    <property type="match status" value="1"/>
</dbReference>
<evidence type="ECO:0000313" key="2">
    <source>
        <dbReference type="Ensembl" id="ENSNFUP00015046783.1"/>
    </source>
</evidence>
<dbReference type="Pfam" id="PF00078">
    <property type="entry name" value="RVT_1"/>
    <property type="match status" value="1"/>
</dbReference>
<dbReference type="Ensembl" id="ENSNFUT00015048829.1">
    <property type="protein sequence ID" value="ENSNFUP00015046783.1"/>
    <property type="gene ID" value="ENSNFUG00015022160.1"/>
</dbReference>
<dbReference type="Gene3D" id="3.60.10.10">
    <property type="entry name" value="Endonuclease/exonuclease/phosphatase"/>
    <property type="match status" value="1"/>
</dbReference>
<keyword evidence="3" id="KW-1185">Reference proteome</keyword>
<evidence type="ECO:0000313" key="3">
    <source>
        <dbReference type="Proteomes" id="UP000694548"/>
    </source>
</evidence>
<dbReference type="GeneTree" id="ENSGT00940000163630"/>
<reference evidence="2" key="1">
    <citation type="submission" date="2014-08" db="EMBL/GenBank/DDBJ databases">
        <authorList>
            <person name="Senf B."/>
            <person name="Petzold A."/>
            <person name="Downie B.R."/>
            <person name="Koch P."/>
            <person name="Platzer M."/>
        </authorList>
    </citation>
    <scope>NUCLEOTIDE SEQUENCE [LARGE SCALE GENOMIC DNA]</scope>
    <source>
        <strain evidence="2">GRZ</strain>
    </source>
</reference>
<dbReference type="SUPFAM" id="SSF56672">
    <property type="entry name" value="DNA/RNA polymerases"/>
    <property type="match status" value="1"/>
</dbReference>
<reference evidence="2" key="3">
    <citation type="submission" date="2025-09" db="UniProtKB">
        <authorList>
            <consortium name="Ensembl"/>
        </authorList>
    </citation>
    <scope>IDENTIFICATION</scope>
</reference>
<feature type="domain" description="Reverse transcriptase" evidence="1">
    <location>
        <begin position="493"/>
        <end position="761"/>
    </location>
</feature>
<name>A0A8C6PR76_NOTFU</name>